<dbReference type="GO" id="GO:0030170">
    <property type="term" value="F:pyridoxal phosphate binding"/>
    <property type="evidence" value="ECO:0007669"/>
    <property type="project" value="TreeGrafter"/>
</dbReference>
<evidence type="ECO:0000313" key="6">
    <source>
        <dbReference type="Proteomes" id="UP000587991"/>
    </source>
</evidence>
<keyword evidence="6" id="KW-1185">Reference proteome</keyword>
<dbReference type="InterPro" id="IPR000653">
    <property type="entry name" value="DegT/StrS_aminotransferase"/>
</dbReference>
<dbReference type="GO" id="GO:0000271">
    <property type="term" value="P:polysaccharide biosynthetic process"/>
    <property type="evidence" value="ECO:0007669"/>
    <property type="project" value="TreeGrafter"/>
</dbReference>
<keyword evidence="3 4" id="KW-0663">Pyridoxal phosphate</keyword>
<dbReference type="AlphaFoldDB" id="A0A847SAN5"/>
<keyword evidence="5" id="KW-0032">Aminotransferase</keyword>
<dbReference type="EMBL" id="JABAIM010000001">
    <property type="protein sequence ID" value="NLR74596.1"/>
    <property type="molecule type" value="Genomic_DNA"/>
</dbReference>
<organism evidence="5 6">
    <name type="scientific">Leeia aquatica</name>
    <dbReference type="NCBI Taxonomy" id="2725557"/>
    <lineage>
        <taxon>Bacteria</taxon>
        <taxon>Pseudomonadati</taxon>
        <taxon>Pseudomonadota</taxon>
        <taxon>Betaproteobacteria</taxon>
        <taxon>Neisseriales</taxon>
        <taxon>Leeiaceae</taxon>
        <taxon>Leeia</taxon>
    </lineage>
</organism>
<dbReference type="GO" id="GO:0008483">
    <property type="term" value="F:transaminase activity"/>
    <property type="evidence" value="ECO:0007669"/>
    <property type="project" value="UniProtKB-KW"/>
</dbReference>
<dbReference type="PANTHER" id="PTHR30244">
    <property type="entry name" value="TRANSAMINASE"/>
    <property type="match status" value="1"/>
</dbReference>
<evidence type="ECO:0000256" key="2">
    <source>
        <dbReference type="PIRSR" id="PIRSR000390-1"/>
    </source>
</evidence>
<dbReference type="Gene3D" id="3.90.1150.10">
    <property type="entry name" value="Aspartate Aminotransferase, domain 1"/>
    <property type="match status" value="1"/>
</dbReference>
<dbReference type="Proteomes" id="UP000587991">
    <property type="component" value="Unassembled WGS sequence"/>
</dbReference>
<comment type="caution">
    <text evidence="5">The sequence shown here is derived from an EMBL/GenBank/DDBJ whole genome shotgun (WGS) entry which is preliminary data.</text>
</comment>
<evidence type="ECO:0000256" key="1">
    <source>
        <dbReference type="ARBA" id="ARBA00037999"/>
    </source>
</evidence>
<comment type="similarity">
    <text evidence="1 4">Belongs to the DegT/DnrJ/EryC1 family.</text>
</comment>
<dbReference type="InterPro" id="IPR015422">
    <property type="entry name" value="PyrdxlP-dep_Trfase_small"/>
</dbReference>
<accession>A0A847SAN5</accession>
<dbReference type="PANTHER" id="PTHR30244:SF34">
    <property type="entry name" value="DTDP-4-AMINO-4,6-DIDEOXYGALACTOSE TRANSAMINASE"/>
    <property type="match status" value="1"/>
</dbReference>
<evidence type="ECO:0000313" key="5">
    <source>
        <dbReference type="EMBL" id="NLR74596.1"/>
    </source>
</evidence>
<feature type="active site" description="Proton acceptor" evidence="2">
    <location>
        <position position="186"/>
    </location>
</feature>
<dbReference type="Pfam" id="PF01041">
    <property type="entry name" value="DegT_DnrJ_EryC1"/>
    <property type="match status" value="1"/>
</dbReference>
<feature type="modified residue" description="N6-(pyridoxal phosphate)lysine" evidence="3">
    <location>
        <position position="186"/>
    </location>
</feature>
<dbReference type="InterPro" id="IPR015421">
    <property type="entry name" value="PyrdxlP-dep_Trfase_major"/>
</dbReference>
<proteinExistence type="inferred from homology"/>
<dbReference type="InterPro" id="IPR015424">
    <property type="entry name" value="PyrdxlP-dep_Trfase"/>
</dbReference>
<dbReference type="CDD" id="cd00616">
    <property type="entry name" value="AHBA_syn"/>
    <property type="match status" value="1"/>
</dbReference>
<dbReference type="Gene3D" id="3.40.640.10">
    <property type="entry name" value="Type I PLP-dependent aspartate aminotransferase-like (Major domain)"/>
    <property type="match status" value="1"/>
</dbReference>
<keyword evidence="5" id="KW-0808">Transferase</keyword>
<protein>
    <submittedName>
        <fullName evidence="5">DegT/DnrJ/EryC1/StrS family aminotransferase</fullName>
    </submittedName>
</protein>
<evidence type="ECO:0000256" key="4">
    <source>
        <dbReference type="RuleBase" id="RU004508"/>
    </source>
</evidence>
<reference evidence="5 6" key="1">
    <citation type="submission" date="2020-04" db="EMBL/GenBank/DDBJ databases">
        <title>Draft genome of Leeia sp. IMCC25680.</title>
        <authorList>
            <person name="Song J."/>
            <person name="Cho J.-C."/>
        </authorList>
    </citation>
    <scope>NUCLEOTIDE SEQUENCE [LARGE SCALE GENOMIC DNA]</scope>
    <source>
        <strain evidence="5 6">IMCC25680</strain>
    </source>
</reference>
<dbReference type="PIRSF" id="PIRSF000390">
    <property type="entry name" value="PLP_StrS"/>
    <property type="match status" value="1"/>
</dbReference>
<name>A0A847SAN5_9NEIS</name>
<gene>
    <name evidence="5" type="ORF">HF682_05435</name>
</gene>
<dbReference type="SUPFAM" id="SSF53383">
    <property type="entry name" value="PLP-dependent transferases"/>
    <property type="match status" value="1"/>
</dbReference>
<sequence>MPPSPTIPMAGPWVTQSEVDMVTDAMTRGWYDQPYYYVETFQREFAAWHGRKHALMTPNCTTALHLLLTGLGIGEGDEVIVPDCTWIGSTAAISYLRATPVFCDINKDNWCLDPGAVRRAITPRTKAIIAVDLFGNMADWDALTDIAESHQLWLVEDAAESLGSTYRGRRAGSFGVGAVFSFHRTKTLTTGEGGMLLLDDDALYERCAMWRDHGRKPGGQTYFNYEVTYKYMPFNVQAALGLGQFRRIDELVARKRWIFEQYRARLGDIDGLQWNAEPPHVFNSIWTTALVLDPKWGLDKPTLIAELAKLDVPARPFFYPLSSLPAYGSMGERYQSINPVAYDVSNRGVNLSCAMNLSEAQIDHICDGIRRVLAV</sequence>
<evidence type="ECO:0000256" key="3">
    <source>
        <dbReference type="PIRSR" id="PIRSR000390-2"/>
    </source>
</evidence>